<proteinExistence type="predicted"/>
<evidence type="ECO:0000256" key="1">
    <source>
        <dbReference type="SAM" id="MobiDB-lite"/>
    </source>
</evidence>
<feature type="region of interest" description="Disordered" evidence="1">
    <location>
        <begin position="1"/>
        <end position="48"/>
    </location>
</feature>
<organism evidence="3 4">
    <name type="scientific">Anthostomella pinea</name>
    <dbReference type="NCBI Taxonomy" id="933095"/>
    <lineage>
        <taxon>Eukaryota</taxon>
        <taxon>Fungi</taxon>
        <taxon>Dikarya</taxon>
        <taxon>Ascomycota</taxon>
        <taxon>Pezizomycotina</taxon>
        <taxon>Sordariomycetes</taxon>
        <taxon>Xylariomycetidae</taxon>
        <taxon>Xylariales</taxon>
        <taxon>Xylariaceae</taxon>
        <taxon>Anthostomella</taxon>
    </lineage>
</organism>
<feature type="compositionally biased region" description="Acidic residues" evidence="1">
    <location>
        <begin position="37"/>
        <end position="46"/>
    </location>
</feature>
<accession>A0AAI8YHL3</accession>
<dbReference type="AlphaFoldDB" id="A0AAI8YHL3"/>
<evidence type="ECO:0000313" key="3">
    <source>
        <dbReference type="EMBL" id="CAJ2505160.1"/>
    </source>
</evidence>
<evidence type="ECO:0000259" key="2">
    <source>
        <dbReference type="Pfam" id="PF20408"/>
    </source>
</evidence>
<dbReference type="PANTHER" id="PTHR13136:SF11">
    <property type="entry name" value="TESTIS-EXPRESSED PROTEIN 30"/>
    <property type="match status" value="1"/>
</dbReference>
<sequence>MPRKRKARPEPDNPDHEQATTEGGAHVDAGMKGNDCREEDGDEADNDNGCVQHFNIPFDNKSIVCERRGGKEGDEKLSLIFTHGAGGGITSPATKDFADGFAEVGDIVTFKGAMNLQSRVKTYRAVTEYLDFDPAPALGGRSMGARAAAICATAIHEEDRDRDRKTTKTKTKALVLVSFPLVGAKNKDSREQILLDIPAGIDVLFITGTRDSMCDAEHLAEVAVRMKASCWFVQVRDADHGMAWKGKDSSEVMRRKTGAIAAGWLAEEGRDATKRYGSVSWDEDAEDIDWSGWRENNEK</sequence>
<dbReference type="SUPFAM" id="SSF53474">
    <property type="entry name" value="alpha/beta-Hydrolases"/>
    <property type="match status" value="1"/>
</dbReference>
<dbReference type="EMBL" id="CAUWAG010000007">
    <property type="protein sequence ID" value="CAJ2505160.1"/>
    <property type="molecule type" value="Genomic_DNA"/>
</dbReference>
<keyword evidence="4" id="KW-1185">Reference proteome</keyword>
<comment type="caution">
    <text evidence="3">The sequence shown here is derived from an EMBL/GenBank/DDBJ whole genome shotgun (WGS) entry which is preliminary data.</text>
</comment>
<dbReference type="InterPro" id="IPR029058">
    <property type="entry name" value="AB_hydrolase_fold"/>
</dbReference>
<name>A0AAI8YHL3_9PEZI</name>
<dbReference type="Proteomes" id="UP001295740">
    <property type="component" value="Unassembled WGS sequence"/>
</dbReference>
<feature type="domain" description="KANL3/Tex30 alpha/beta hydrolase-like" evidence="2">
    <location>
        <begin position="78"/>
        <end position="248"/>
    </location>
</feature>
<gene>
    <name evidence="3" type="ORF">KHLLAP_LOCUS5628</name>
</gene>
<reference evidence="3" key="1">
    <citation type="submission" date="2023-10" db="EMBL/GenBank/DDBJ databases">
        <authorList>
            <person name="Hackl T."/>
        </authorList>
    </citation>
    <scope>NUCLEOTIDE SEQUENCE</scope>
</reference>
<dbReference type="Gene3D" id="3.40.50.1820">
    <property type="entry name" value="alpha/beta hydrolase"/>
    <property type="match status" value="1"/>
</dbReference>
<dbReference type="Pfam" id="PF20408">
    <property type="entry name" value="Abhydrolase_11"/>
    <property type="match status" value="1"/>
</dbReference>
<protein>
    <submittedName>
        <fullName evidence="3">Uu.00g125540.m01.CDS01</fullName>
    </submittedName>
</protein>
<dbReference type="InterPro" id="IPR046879">
    <property type="entry name" value="KANL3/Tex30_Abhydrolase"/>
</dbReference>
<dbReference type="PANTHER" id="PTHR13136">
    <property type="entry name" value="TESTIS DEVELOPMENT PROTEIN PRTD"/>
    <property type="match status" value="1"/>
</dbReference>
<evidence type="ECO:0000313" key="4">
    <source>
        <dbReference type="Proteomes" id="UP001295740"/>
    </source>
</evidence>
<feature type="compositionally biased region" description="Basic and acidic residues" evidence="1">
    <location>
        <begin position="8"/>
        <end position="19"/>
    </location>
</feature>
<dbReference type="InterPro" id="IPR026555">
    <property type="entry name" value="NSL3/Tex30"/>
</dbReference>